<keyword evidence="2" id="KW-1003">Cell membrane</keyword>
<evidence type="ECO:0000256" key="10">
    <source>
        <dbReference type="RuleBase" id="RU351113"/>
    </source>
</evidence>
<keyword evidence="5 10" id="KW-0552">Olfaction</keyword>
<dbReference type="InterPro" id="IPR004117">
    <property type="entry name" value="7tm6_olfct_rcpt"/>
</dbReference>
<feature type="transmembrane region" description="Helical" evidence="10">
    <location>
        <begin position="154"/>
        <end position="173"/>
    </location>
</feature>
<sequence>MIGFLKRQTLVDKLKIHVTFFFILILDVLILVKISTTHNKTLEDIMTSYEAVGSYLQMTTKILTLIIYNGDLKQILAMTNQFWKYDKFGPVISNKQQKYPRMMPSFITAYFFFCICTLTVLMLKPVLFHELPRSCCIPEGEVWFYVVSAIQNETLFYCTFTVFAFDAMFALLYTEAAMQFCLLNEAFSRMKNHGDLKECVDYHVFLYNFVKKLNDVYWMFLLVQSFDCLSETCFQLLTMVHTQENLTLRVKAVLYAIALYMQLSFFCFPVGFLQDESQASSTAISACPWYLKDAKFKRSVFIVMIRAQKKISVRAGGFFEMDRQAFIYLCKSSFSVYTLLKSIN</sequence>
<accession>A0A0S3J2N7</accession>
<dbReference type="AlphaFoldDB" id="A0A0S3J2N7"/>
<keyword evidence="6 10" id="KW-1133">Transmembrane helix</keyword>
<dbReference type="GO" id="GO:0005886">
    <property type="term" value="C:plasma membrane"/>
    <property type="evidence" value="ECO:0007669"/>
    <property type="project" value="UniProtKB-SubCell"/>
</dbReference>
<feature type="transmembrane region" description="Helical" evidence="10">
    <location>
        <begin position="105"/>
        <end position="123"/>
    </location>
</feature>
<dbReference type="GO" id="GO:0007165">
    <property type="term" value="P:signal transduction"/>
    <property type="evidence" value="ECO:0007669"/>
    <property type="project" value="UniProtKB-KW"/>
</dbReference>
<dbReference type="GO" id="GO:0005549">
    <property type="term" value="F:odorant binding"/>
    <property type="evidence" value="ECO:0007669"/>
    <property type="project" value="InterPro"/>
</dbReference>
<evidence type="ECO:0000256" key="6">
    <source>
        <dbReference type="ARBA" id="ARBA00022989"/>
    </source>
</evidence>
<dbReference type="EMBL" id="KT381540">
    <property type="protein sequence ID" value="ALR72546.1"/>
    <property type="molecule type" value="mRNA"/>
</dbReference>
<evidence type="ECO:0000256" key="1">
    <source>
        <dbReference type="ARBA" id="ARBA00004651"/>
    </source>
</evidence>
<evidence type="ECO:0000256" key="2">
    <source>
        <dbReference type="ARBA" id="ARBA00022475"/>
    </source>
</evidence>
<keyword evidence="3 10" id="KW-0716">Sensory transduction</keyword>
<dbReference type="PANTHER" id="PTHR21137">
    <property type="entry name" value="ODORANT RECEPTOR"/>
    <property type="match status" value="1"/>
</dbReference>
<protein>
    <recommendedName>
        <fullName evidence="10">Odorant receptor</fullName>
    </recommendedName>
</protein>
<proteinExistence type="evidence at transcript level"/>
<feature type="transmembrane region" description="Helical" evidence="10">
    <location>
        <begin position="252"/>
        <end position="273"/>
    </location>
</feature>
<evidence type="ECO:0000256" key="4">
    <source>
        <dbReference type="ARBA" id="ARBA00022692"/>
    </source>
</evidence>
<comment type="similarity">
    <text evidence="10">Belongs to the insect chemoreceptor superfamily. Heteromeric odorant receptor channel (TC 1.A.69) family.</text>
</comment>
<comment type="caution">
    <text evidence="10">Lacks conserved residue(s) required for the propagation of feature annotation.</text>
</comment>
<name>A0A0S3J2N7_9CUCU</name>
<evidence type="ECO:0000256" key="5">
    <source>
        <dbReference type="ARBA" id="ARBA00022725"/>
    </source>
</evidence>
<evidence type="ECO:0000256" key="7">
    <source>
        <dbReference type="ARBA" id="ARBA00023136"/>
    </source>
</evidence>
<keyword evidence="4 10" id="KW-0812">Transmembrane</keyword>
<dbReference type="Pfam" id="PF02949">
    <property type="entry name" value="7tm_6"/>
    <property type="match status" value="1"/>
</dbReference>
<evidence type="ECO:0000256" key="3">
    <source>
        <dbReference type="ARBA" id="ARBA00022606"/>
    </source>
</evidence>
<reference evidence="11" key="2">
    <citation type="submission" date="2015-08" db="EMBL/GenBank/DDBJ databases">
        <authorList>
            <person name="Babu N.S."/>
            <person name="Beckwith C.J."/>
            <person name="Beseler K.G."/>
            <person name="Brison A."/>
            <person name="Carone J.V."/>
            <person name="Caskin T.P."/>
            <person name="Diamond M."/>
            <person name="Durham M.E."/>
            <person name="Foxe J.M."/>
            <person name="Go M."/>
            <person name="Henderson B.A."/>
            <person name="Jones I.B."/>
            <person name="McGettigan J.A."/>
            <person name="Micheletti S.J."/>
            <person name="Nasrallah M.E."/>
            <person name="Ortiz D."/>
            <person name="Piller C.R."/>
            <person name="Privatt S.R."/>
            <person name="Schneider S.L."/>
            <person name="Sharp S."/>
            <person name="Smith T.C."/>
            <person name="Stanton J.D."/>
            <person name="Ullery H.E."/>
            <person name="Wilson R.J."/>
            <person name="Serrano M.G."/>
            <person name="Buck G."/>
            <person name="Lee V."/>
            <person name="Wang Y."/>
            <person name="Carvalho R."/>
            <person name="Voegtly L."/>
            <person name="Shi R."/>
            <person name="Duckworth R."/>
            <person name="Johnson A."/>
            <person name="Loviza R."/>
            <person name="Walstead R."/>
            <person name="Shah Z."/>
            <person name="Kiflezghi M."/>
            <person name="Wade K."/>
            <person name="Ball S.L."/>
            <person name="Bradley K.W."/>
            <person name="Asai D.J."/>
            <person name="Bowman C.A."/>
            <person name="Russell D.A."/>
            <person name="Pope W.H."/>
            <person name="Jacobs-Sera D."/>
            <person name="Hendrix R.W."/>
            <person name="Hatfull G.F."/>
        </authorList>
    </citation>
    <scope>NUCLEOTIDE SEQUENCE</scope>
</reference>
<feature type="transmembrane region" description="Helical" evidence="10">
    <location>
        <begin position="14"/>
        <end position="32"/>
    </location>
</feature>
<evidence type="ECO:0000256" key="8">
    <source>
        <dbReference type="ARBA" id="ARBA00023170"/>
    </source>
</evidence>
<evidence type="ECO:0000313" key="11">
    <source>
        <dbReference type="EMBL" id="ALR72546.1"/>
    </source>
</evidence>
<reference evidence="11" key="1">
    <citation type="journal article" date="2015" name="BMC Genomics">
        <title>Candidate chemosensory genes identified in Colaphellus bowringi by antennal transcriptome analysis.</title>
        <authorList>
            <person name="Li X.M."/>
            <person name="Zhu X.Y."/>
            <person name="Wang Z.Q."/>
            <person name="Wang Y."/>
            <person name="He P."/>
            <person name="Chen G."/>
            <person name="Sun L."/>
            <person name="Deng D.G."/>
            <person name="Zhang Y.N."/>
        </authorList>
    </citation>
    <scope>NUCLEOTIDE SEQUENCE</scope>
</reference>
<keyword evidence="8 10" id="KW-0675">Receptor</keyword>
<keyword evidence="7 10" id="KW-0472">Membrane</keyword>
<dbReference type="GO" id="GO:0004984">
    <property type="term" value="F:olfactory receptor activity"/>
    <property type="evidence" value="ECO:0007669"/>
    <property type="project" value="InterPro"/>
</dbReference>
<organism evidence="11">
    <name type="scientific">Colaphellus bowringi</name>
    <dbReference type="NCBI Taxonomy" id="561076"/>
    <lineage>
        <taxon>Eukaryota</taxon>
        <taxon>Metazoa</taxon>
        <taxon>Ecdysozoa</taxon>
        <taxon>Arthropoda</taxon>
        <taxon>Hexapoda</taxon>
        <taxon>Insecta</taxon>
        <taxon>Pterygota</taxon>
        <taxon>Neoptera</taxon>
        <taxon>Endopterygota</taxon>
        <taxon>Coleoptera</taxon>
        <taxon>Polyphaga</taxon>
        <taxon>Cucujiformia</taxon>
        <taxon>Chrysomeloidea</taxon>
        <taxon>Chrysomelidae</taxon>
        <taxon>Chrysomelinae</taxon>
        <taxon>Chrysomelini</taxon>
        <taxon>Colaphellus</taxon>
    </lineage>
</organism>
<comment type="subcellular location">
    <subcellularLocation>
        <location evidence="1 10">Cell membrane</location>
        <topology evidence="1 10">Multi-pass membrane protein</topology>
    </subcellularLocation>
</comment>
<dbReference type="PANTHER" id="PTHR21137:SF35">
    <property type="entry name" value="ODORANT RECEPTOR 19A-RELATED"/>
    <property type="match status" value="1"/>
</dbReference>
<evidence type="ECO:0000256" key="9">
    <source>
        <dbReference type="ARBA" id="ARBA00023224"/>
    </source>
</evidence>
<keyword evidence="9 10" id="KW-0807">Transducer</keyword>